<dbReference type="Proteomes" id="UP000886523">
    <property type="component" value="Unassembled WGS sequence"/>
</dbReference>
<proteinExistence type="predicted"/>
<feature type="region of interest" description="Disordered" evidence="1">
    <location>
        <begin position="107"/>
        <end position="126"/>
    </location>
</feature>
<evidence type="ECO:0000256" key="1">
    <source>
        <dbReference type="SAM" id="MobiDB-lite"/>
    </source>
</evidence>
<gene>
    <name evidence="2" type="ORF">BS47DRAFT_1398517</name>
</gene>
<keyword evidence="3" id="KW-1185">Reference proteome</keyword>
<dbReference type="AlphaFoldDB" id="A0A9P6ALI8"/>
<dbReference type="EMBL" id="MU129077">
    <property type="protein sequence ID" value="KAF9507584.1"/>
    <property type="molecule type" value="Genomic_DNA"/>
</dbReference>
<protein>
    <submittedName>
        <fullName evidence="2">Uncharacterized protein</fullName>
    </submittedName>
</protein>
<accession>A0A9P6ALI8</accession>
<sequence>MVWMKFAPAQYNTTYFVYEEELQEWHMDWELLITVQTGIERLQNIISDVITIRIEELKMADKLLKLWVELTFVGLYKLKKLHQGESLSTPMASEDSLPPMPELKERLHKDHSESSSCGLGSDQGRYRRDTAYHTGDEASVLRNQALKYAEYDMNLEEALDVQPLPRVDTDRMGWASSSKAQNSRSQAWMRLGNSSTFHASSIDLDASPSTWQDIPLYDSLSRESATPTPNPTTDSHPLAMSFYSRRGIEECSVDPRESAKPE</sequence>
<name>A0A9P6ALI8_9AGAM</name>
<reference evidence="2" key="1">
    <citation type="journal article" date="2020" name="Nat. Commun.">
        <title>Large-scale genome sequencing of mycorrhizal fungi provides insights into the early evolution of symbiotic traits.</title>
        <authorList>
            <person name="Miyauchi S."/>
            <person name="Kiss E."/>
            <person name="Kuo A."/>
            <person name="Drula E."/>
            <person name="Kohler A."/>
            <person name="Sanchez-Garcia M."/>
            <person name="Morin E."/>
            <person name="Andreopoulos B."/>
            <person name="Barry K.W."/>
            <person name="Bonito G."/>
            <person name="Buee M."/>
            <person name="Carver A."/>
            <person name="Chen C."/>
            <person name="Cichocki N."/>
            <person name="Clum A."/>
            <person name="Culley D."/>
            <person name="Crous P.W."/>
            <person name="Fauchery L."/>
            <person name="Girlanda M."/>
            <person name="Hayes R.D."/>
            <person name="Keri Z."/>
            <person name="LaButti K."/>
            <person name="Lipzen A."/>
            <person name="Lombard V."/>
            <person name="Magnuson J."/>
            <person name="Maillard F."/>
            <person name="Murat C."/>
            <person name="Nolan M."/>
            <person name="Ohm R.A."/>
            <person name="Pangilinan J."/>
            <person name="Pereira M.F."/>
            <person name="Perotto S."/>
            <person name="Peter M."/>
            <person name="Pfister S."/>
            <person name="Riley R."/>
            <person name="Sitrit Y."/>
            <person name="Stielow J.B."/>
            <person name="Szollosi G."/>
            <person name="Zifcakova L."/>
            <person name="Stursova M."/>
            <person name="Spatafora J.W."/>
            <person name="Tedersoo L."/>
            <person name="Vaario L.M."/>
            <person name="Yamada A."/>
            <person name="Yan M."/>
            <person name="Wang P."/>
            <person name="Xu J."/>
            <person name="Bruns T."/>
            <person name="Baldrian P."/>
            <person name="Vilgalys R."/>
            <person name="Dunand C."/>
            <person name="Henrissat B."/>
            <person name="Grigoriev I.V."/>
            <person name="Hibbett D."/>
            <person name="Nagy L.G."/>
            <person name="Martin F.M."/>
        </authorList>
    </citation>
    <scope>NUCLEOTIDE SEQUENCE</scope>
    <source>
        <strain evidence="2">UP504</strain>
    </source>
</reference>
<comment type="caution">
    <text evidence="2">The sequence shown here is derived from an EMBL/GenBank/DDBJ whole genome shotgun (WGS) entry which is preliminary data.</text>
</comment>
<organism evidence="2 3">
    <name type="scientific">Hydnum rufescens UP504</name>
    <dbReference type="NCBI Taxonomy" id="1448309"/>
    <lineage>
        <taxon>Eukaryota</taxon>
        <taxon>Fungi</taxon>
        <taxon>Dikarya</taxon>
        <taxon>Basidiomycota</taxon>
        <taxon>Agaricomycotina</taxon>
        <taxon>Agaricomycetes</taxon>
        <taxon>Cantharellales</taxon>
        <taxon>Hydnaceae</taxon>
        <taxon>Hydnum</taxon>
    </lineage>
</organism>
<evidence type="ECO:0000313" key="3">
    <source>
        <dbReference type="Proteomes" id="UP000886523"/>
    </source>
</evidence>
<evidence type="ECO:0000313" key="2">
    <source>
        <dbReference type="EMBL" id="KAF9507584.1"/>
    </source>
</evidence>